<keyword evidence="2" id="KW-0812">Transmembrane</keyword>
<sequence length="1007" mass="110163">MLFALVLLAAEAIDVELGPKLYVTSRQTMIYSDVSPKLRIEGSGFEGDGKNLHMKFVPSIPKDGYAIEVTSKNSVSVILKGKTRWPLADGATASTLYLSSLKDDLNDDPDEEMLKDGAVPVASILGTPTIMRRTDKFIYMTGTRRIFINGTNFRPKTTSFVFDPPLVRDLDYTMEVIDSSVAKLTLKATRRWRSDNVPGPLKIKRLNTGAGELRIDAKFGGVTVAEVQADLGAHGVTVETTDDKRLYQSSPKLTILGHGFNESGINGANTLRWANSLRGKGVNYTITQAHANQLELTLAPNSKWRANPANLPGPLILLAVNAGAGPVPVGATEAKKGRTVAKIYADPTITTSAAAGTKLARTLDHELWIRGDGFVRAQTQLQLRARSPDGKKFKELKPFVDFILVAFNTTHIRVWLQDGKVWADKDDSILECFGIDTGAGPFPGISSTQPIALAQIVKDAEHSSDAAVFRTATSQTLYETPAKKKLTISGEKFCSNTKVVTPEEVEITFDPPTTDYQVRSIDASTIILDLKKKAKWPVGTLKIKALKCTAKQNPVSFAGDDGVAVATILANPTIETHEDLTLYNHHSRRLVIRGSGFSLEGTTIKLEPAADSPPYNVIESLEDYIALELDSFKDDASWIPDDQLAGKTDGLKLKVIEIDTGAGGVIFEKNNVIATVVNEPDGDFCDDSCEWANDGVCDDGTQPYIGDTDDSTPRRPNANRYDDDYGGLYRDDDDDIYGYGEDDYGYYADRGYDDDYGGWLREWDDDTGMNTAACAPGTDCTDCQPRAGDGRLDEPKEEMCSNTCEFARDGYCDDGRDGLPMYCPSGTDCQDCGPVGASNFTKFDDEFWDDDGDNYYFTDDYWDEYEENWKDDDYYYTDDQNNDATNATNTRAKRFGFDDDDAANIQGYVRSQANPFEIDPSVTNNSDSMASLLLAGGFLAILAVAACGALRLANSKPNKPCLPFLSAKSKDEANKDLKASWTEMTNRRDNSAASVPITPDVTYSGSG</sequence>
<feature type="transmembrane region" description="Helical" evidence="2">
    <location>
        <begin position="929"/>
        <end position="950"/>
    </location>
</feature>
<protein>
    <submittedName>
        <fullName evidence="3">Uncharacterized protein</fullName>
    </submittedName>
</protein>
<proteinExistence type="predicted"/>
<reference evidence="3" key="1">
    <citation type="submission" date="2021-01" db="EMBL/GenBank/DDBJ databases">
        <authorList>
            <person name="Corre E."/>
            <person name="Pelletier E."/>
            <person name="Niang G."/>
            <person name="Scheremetjew M."/>
            <person name="Finn R."/>
            <person name="Kale V."/>
            <person name="Holt S."/>
            <person name="Cochrane G."/>
            <person name="Meng A."/>
            <person name="Brown T."/>
            <person name="Cohen L."/>
        </authorList>
    </citation>
    <scope>NUCLEOTIDE SEQUENCE</scope>
    <source>
        <strain evidence="3">CCMP1510</strain>
    </source>
</reference>
<name>A0A7S3NKQ2_9STRA</name>
<gene>
    <name evidence="3" type="ORF">ALAG00032_LOCUS7221</name>
</gene>
<evidence type="ECO:0000256" key="2">
    <source>
        <dbReference type="SAM" id="Phobius"/>
    </source>
</evidence>
<feature type="region of interest" description="Disordered" evidence="1">
    <location>
        <begin position="700"/>
        <end position="725"/>
    </location>
</feature>
<feature type="region of interest" description="Disordered" evidence="1">
    <location>
        <begin position="983"/>
        <end position="1007"/>
    </location>
</feature>
<keyword evidence="2" id="KW-0472">Membrane</keyword>
<evidence type="ECO:0000313" key="3">
    <source>
        <dbReference type="EMBL" id="CAE0366477.1"/>
    </source>
</evidence>
<accession>A0A7S3NKQ2</accession>
<dbReference type="AlphaFoldDB" id="A0A7S3NKQ2"/>
<organism evidence="3">
    <name type="scientific">Aureoumbra lagunensis</name>
    <dbReference type="NCBI Taxonomy" id="44058"/>
    <lineage>
        <taxon>Eukaryota</taxon>
        <taxon>Sar</taxon>
        <taxon>Stramenopiles</taxon>
        <taxon>Ochrophyta</taxon>
        <taxon>Pelagophyceae</taxon>
        <taxon>Pelagomonadales</taxon>
        <taxon>Aureoumbra</taxon>
    </lineage>
</organism>
<dbReference type="EMBL" id="HBIJ01010525">
    <property type="protein sequence ID" value="CAE0366477.1"/>
    <property type="molecule type" value="Transcribed_RNA"/>
</dbReference>
<evidence type="ECO:0000256" key="1">
    <source>
        <dbReference type="SAM" id="MobiDB-lite"/>
    </source>
</evidence>
<keyword evidence="2" id="KW-1133">Transmembrane helix</keyword>